<dbReference type="Gene3D" id="3.40.630.30">
    <property type="match status" value="1"/>
</dbReference>
<protein>
    <recommendedName>
        <fullName evidence="5">N-acetyltransferase domain-containing protein</fullName>
    </recommendedName>
</protein>
<name>A0A9W7DKT9_9STRA</name>
<dbReference type="GO" id="GO:0031415">
    <property type="term" value="C:NatA complex"/>
    <property type="evidence" value="ECO:0007669"/>
    <property type="project" value="InterPro"/>
</dbReference>
<organism evidence="6 7">
    <name type="scientific">Triparma verrucosa</name>
    <dbReference type="NCBI Taxonomy" id="1606542"/>
    <lineage>
        <taxon>Eukaryota</taxon>
        <taxon>Sar</taxon>
        <taxon>Stramenopiles</taxon>
        <taxon>Ochrophyta</taxon>
        <taxon>Bolidophyceae</taxon>
        <taxon>Parmales</taxon>
        <taxon>Triparmaceae</taxon>
        <taxon>Triparma</taxon>
    </lineage>
</organism>
<comment type="caution">
    <text evidence="6">The sequence shown here is derived from an EMBL/GenBank/DDBJ whole genome shotgun (WGS) entry which is preliminary data.</text>
</comment>
<keyword evidence="2" id="KW-0012">Acyltransferase</keyword>
<keyword evidence="1" id="KW-0808">Transferase</keyword>
<evidence type="ECO:0000313" key="7">
    <source>
        <dbReference type="Proteomes" id="UP001165160"/>
    </source>
</evidence>
<evidence type="ECO:0000259" key="5">
    <source>
        <dbReference type="PROSITE" id="PS51186"/>
    </source>
</evidence>
<dbReference type="PANTHER" id="PTHR23091:SF4">
    <property type="entry name" value="N-TERMINAL AMINO-ACID N(ALPHA)-ACETYLTRANSFERASE NATA"/>
    <property type="match status" value="1"/>
</dbReference>
<dbReference type="PROSITE" id="PS51186">
    <property type="entry name" value="GNAT"/>
    <property type="match status" value="1"/>
</dbReference>
<reference evidence="7" key="1">
    <citation type="journal article" date="2023" name="Commun. Biol.">
        <title>Genome analysis of Parmales, the sister group of diatoms, reveals the evolutionary specialization of diatoms from phago-mixotrophs to photoautotrophs.</title>
        <authorList>
            <person name="Ban H."/>
            <person name="Sato S."/>
            <person name="Yoshikawa S."/>
            <person name="Yamada K."/>
            <person name="Nakamura Y."/>
            <person name="Ichinomiya M."/>
            <person name="Sato N."/>
            <person name="Blanc-Mathieu R."/>
            <person name="Endo H."/>
            <person name="Kuwata A."/>
            <person name="Ogata H."/>
        </authorList>
    </citation>
    <scope>NUCLEOTIDE SEQUENCE [LARGE SCALE GENOMIC DNA]</scope>
    <source>
        <strain evidence="7">NIES 3699</strain>
    </source>
</reference>
<gene>
    <name evidence="6" type="ORF">TrVE_jg3072</name>
</gene>
<feature type="compositionally biased region" description="Polar residues" evidence="4">
    <location>
        <begin position="69"/>
        <end position="83"/>
    </location>
</feature>
<dbReference type="EMBL" id="BRXX01000574">
    <property type="protein sequence ID" value="GMH47224.1"/>
    <property type="molecule type" value="Genomic_DNA"/>
</dbReference>
<accession>A0A9W7DKT9</accession>
<evidence type="ECO:0000256" key="3">
    <source>
        <dbReference type="ARBA" id="ARBA00025786"/>
    </source>
</evidence>
<dbReference type="SUPFAM" id="SSF55729">
    <property type="entry name" value="Acyl-CoA N-acyltransferases (Nat)"/>
    <property type="match status" value="1"/>
</dbReference>
<dbReference type="Proteomes" id="UP001165160">
    <property type="component" value="Unassembled WGS sequence"/>
</dbReference>
<keyword evidence="7" id="KW-1185">Reference proteome</keyword>
<dbReference type="PANTHER" id="PTHR23091">
    <property type="entry name" value="N-TERMINAL ACETYLTRANSFERASE"/>
    <property type="match status" value="1"/>
</dbReference>
<proteinExistence type="inferred from homology"/>
<evidence type="ECO:0000256" key="4">
    <source>
        <dbReference type="SAM" id="MobiDB-lite"/>
    </source>
</evidence>
<dbReference type="GO" id="GO:1990190">
    <property type="term" value="F:protein-N-terminal-glutamate acetyltransferase activity"/>
    <property type="evidence" value="ECO:0007669"/>
    <property type="project" value="TreeGrafter"/>
</dbReference>
<evidence type="ECO:0000256" key="1">
    <source>
        <dbReference type="ARBA" id="ARBA00022679"/>
    </source>
</evidence>
<dbReference type="InterPro" id="IPR000182">
    <property type="entry name" value="GNAT_dom"/>
</dbReference>
<dbReference type="InterPro" id="IPR045047">
    <property type="entry name" value="Ard1-like"/>
</dbReference>
<dbReference type="GO" id="GO:1990189">
    <property type="term" value="F:protein N-terminal-serine acetyltransferase activity"/>
    <property type="evidence" value="ECO:0007669"/>
    <property type="project" value="TreeGrafter"/>
</dbReference>
<feature type="compositionally biased region" description="Low complexity" evidence="4">
    <location>
        <begin position="84"/>
        <end position="113"/>
    </location>
</feature>
<feature type="region of interest" description="Disordered" evidence="4">
    <location>
        <begin position="63"/>
        <end position="131"/>
    </location>
</feature>
<dbReference type="InterPro" id="IPR016181">
    <property type="entry name" value="Acyl_CoA_acyltransferase"/>
</dbReference>
<evidence type="ECO:0000313" key="6">
    <source>
        <dbReference type="EMBL" id="GMH47224.1"/>
    </source>
</evidence>
<dbReference type="Pfam" id="PF00583">
    <property type="entry name" value="Acetyltransf_1"/>
    <property type="match status" value="1"/>
</dbReference>
<dbReference type="CDD" id="cd04301">
    <property type="entry name" value="NAT_SF"/>
    <property type="match status" value="1"/>
</dbReference>
<comment type="similarity">
    <text evidence="3">Belongs to the acetyltransferase family. ARD1 subfamily.</text>
</comment>
<dbReference type="AlphaFoldDB" id="A0A9W7DKT9"/>
<feature type="domain" description="N-acetyltransferase" evidence="5">
    <location>
        <begin position="137"/>
        <end position="315"/>
    </location>
</feature>
<evidence type="ECO:0000256" key="2">
    <source>
        <dbReference type="ARBA" id="ARBA00023315"/>
    </source>
</evidence>
<sequence>MPNGLMRLNTQKAKLLFVYFLRSSARSAIGLGQQSATLTQAFDSSQSFSHSFSSISNASRAANGHRFNRNSSEPHSSDSTSMLSAAPASAGSSSPHSEDVQSQSHSSLSPSRSASHHAESSSRSINSQEGSPNAINLRLRLARASDINSIQKCNLATLPENYQAAFYASHLKSWPSLALVAERIYDPSAPQPSSGQAPDVVGYVLGKVDPPIASQTGTGNLGDMFFTRRDKKSGHVTSLAVLKEYRRMGLASQLMDQLHHQMLLSSVSSVGLHVRVSNKAATRLYETTMGYHVSQVISGYYQDGEDAYLMTLSLPLASSSGQPHKADGTDGSSRISLRGRNVAKASKQLMRQINTDTHKEMNLPRMMEFKAEEDEPTAATVLG</sequence>